<dbReference type="EMBL" id="CP104067">
    <property type="protein sequence ID" value="WAH40452.1"/>
    <property type="molecule type" value="Genomic_DNA"/>
</dbReference>
<evidence type="ECO:0000313" key="1">
    <source>
        <dbReference type="EMBL" id="WAH40452.1"/>
    </source>
</evidence>
<evidence type="ECO:0008006" key="3">
    <source>
        <dbReference type="Google" id="ProtNLM"/>
    </source>
</evidence>
<accession>A0ABY6ZC63</accession>
<reference evidence="1" key="1">
    <citation type="submission" date="2022-08" db="EMBL/GenBank/DDBJ databases">
        <title>Alicyclobacillus fastidiosus DSM 17978, complete genome.</title>
        <authorList>
            <person name="Wang Q."/>
            <person name="Cai R."/>
            <person name="Wang Z."/>
        </authorList>
    </citation>
    <scope>NUCLEOTIDE SEQUENCE</scope>
    <source>
        <strain evidence="1">DSM 17978</strain>
    </source>
</reference>
<gene>
    <name evidence="1" type="ORF">NZD89_19240</name>
</gene>
<sequence length="81" mass="9845">MGIFRLFFRTFRLLSMLYMVFRASRLTRAIWLVSTLWRIFRRRSGAIQRPKVVFTFVGPRDETIYRRRGWRRISKGEGDGQ</sequence>
<evidence type="ECO:0000313" key="2">
    <source>
        <dbReference type="Proteomes" id="UP001164761"/>
    </source>
</evidence>
<proteinExistence type="predicted"/>
<keyword evidence="2" id="KW-1185">Reference proteome</keyword>
<organism evidence="1 2">
    <name type="scientific">Alicyclobacillus fastidiosus</name>
    <dbReference type="NCBI Taxonomy" id="392011"/>
    <lineage>
        <taxon>Bacteria</taxon>
        <taxon>Bacillati</taxon>
        <taxon>Bacillota</taxon>
        <taxon>Bacilli</taxon>
        <taxon>Bacillales</taxon>
        <taxon>Alicyclobacillaceae</taxon>
        <taxon>Alicyclobacillus</taxon>
    </lineage>
</organism>
<protein>
    <recommendedName>
        <fullName evidence="3">Secreted protein</fullName>
    </recommendedName>
</protein>
<dbReference type="RefSeq" id="WP_268004350.1">
    <property type="nucleotide sequence ID" value="NZ_BSUT01000001.1"/>
</dbReference>
<name>A0ABY6ZC63_9BACL</name>
<dbReference type="Proteomes" id="UP001164761">
    <property type="component" value="Chromosome"/>
</dbReference>